<reference evidence="3" key="3">
    <citation type="submission" date="2008-04" db="EMBL/GenBank/DDBJ databases">
        <title>Complete sequence of chromosome of Exiguobacterium sibiricum 255-15.</title>
        <authorList>
            <consortium name="US DOE Joint Genome Institute"/>
            <person name="Copeland A."/>
            <person name="Lucas S."/>
            <person name="Lapidus A."/>
            <person name="Glavina del Rio T."/>
            <person name="Dalin E."/>
            <person name="Tice H."/>
            <person name="Bruce D."/>
            <person name="Goodwin L."/>
            <person name="Pitluck S."/>
            <person name="Kiss H."/>
            <person name="Chertkov O."/>
            <person name="Monk C."/>
            <person name="Brettin T."/>
            <person name="Detter J.C."/>
            <person name="Han C."/>
            <person name="Kuske C.R."/>
            <person name="Schmutz J."/>
            <person name="Larimer F."/>
            <person name="Land M."/>
            <person name="Hauser L."/>
            <person name="Kyrpides N."/>
            <person name="Mikhailova N."/>
            <person name="Vishnivetskaya T."/>
            <person name="Rodrigues D.F."/>
            <person name="Gilichinsky D."/>
            <person name="Tiedje J."/>
            <person name="Richardson P."/>
        </authorList>
    </citation>
    <scope>NUCLEOTIDE SEQUENCE [LARGE SCALE GENOMIC DNA]</scope>
    <source>
        <strain evidence="3">DSM 17290 / CIP 109462 / JCM 13490 / 255-15</strain>
    </source>
</reference>
<evidence type="ECO:0000259" key="1">
    <source>
        <dbReference type="Pfam" id="PF13021"/>
    </source>
</evidence>
<proteinExistence type="predicted"/>
<dbReference type="InterPro" id="IPR024976">
    <property type="entry name" value="DUF3885"/>
</dbReference>
<evidence type="ECO:0000313" key="3">
    <source>
        <dbReference type="Proteomes" id="UP000001681"/>
    </source>
</evidence>
<dbReference type="AlphaFoldDB" id="B1YEA0"/>
<gene>
    <name evidence="2" type="ordered locus">Exig_1123</name>
</gene>
<dbReference type="RefSeq" id="WP_012370024.1">
    <property type="nucleotide sequence ID" value="NC_010556.1"/>
</dbReference>
<dbReference type="KEGG" id="esi:Exig_1123"/>
<feature type="domain" description="DUF3885" evidence="1">
    <location>
        <begin position="6"/>
        <end position="205"/>
    </location>
</feature>
<reference evidence="2 3" key="1">
    <citation type="journal article" date="2006" name="Extremophiles">
        <title>Characterization of Exiguobacterium isolates from the Siberian permafrost. Description of Exiguobacterium sibiricum sp. nov.</title>
        <authorList>
            <person name="Rodrigues D.F."/>
            <person name="Goris J."/>
            <person name="Vishnivetskaya T."/>
            <person name="Gilichinsky D."/>
            <person name="Thomashow M.F."/>
            <person name="Tiedje J.M."/>
        </authorList>
    </citation>
    <scope>NUCLEOTIDE SEQUENCE [LARGE SCALE GENOMIC DNA]</scope>
    <source>
        <strain evidence="3">DSM 17290 / CIP 109462 / JCM 13490 / 255-15</strain>
    </source>
</reference>
<dbReference type="eggNOG" id="ENOG502ZC9V">
    <property type="taxonomic scope" value="Bacteria"/>
</dbReference>
<sequence length="215" mass="26072">MKLHDYLQTQFDNPDVLKESFAERSLTLSLDLEKELYQIQHNSDELNMAYFEKVYQKSLTLFEDLFQEDDRLYLVIRVRKDRHSPPAKSTEIFERYLKNNKNRYTIEFEKKNVSDEEVIIQYARLLPNRQVIYYTKLLKAICNQDFPELYPRFKSRQTYYPEIFFVHADQDIILHIFDDRGCFILTNNETRFKLLKEKYKSDLSEGYLLLNEQSD</sequence>
<dbReference type="Pfam" id="PF13021">
    <property type="entry name" value="DUF3885"/>
    <property type="match status" value="1"/>
</dbReference>
<accession>B1YEA0</accession>
<reference evidence="2 3" key="2">
    <citation type="journal article" date="2008" name="BMC Genomics">
        <title>Architecture of thermal adaptation in an Exiguobacterium sibiricum strain isolated from 3 million year old permafrost: a genome and transcriptome approach.</title>
        <authorList>
            <person name="Rodrigues D.F."/>
            <person name="Ivanova N."/>
            <person name="He Z."/>
            <person name="Huebner M."/>
            <person name="Zhou J."/>
            <person name="Tiedje J.M."/>
        </authorList>
    </citation>
    <scope>NUCLEOTIDE SEQUENCE [LARGE SCALE GENOMIC DNA]</scope>
    <source>
        <strain evidence="3">DSM 17290 / CIP 109462 / JCM 13490 / 255-15</strain>
    </source>
</reference>
<keyword evidence="3" id="KW-1185">Reference proteome</keyword>
<organism evidence="2 3">
    <name type="scientific">Exiguobacterium sibiricum (strain DSM 17290 / CCUG 55495 / CIP 109462 / JCM 13490 / 255-15)</name>
    <dbReference type="NCBI Taxonomy" id="262543"/>
    <lineage>
        <taxon>Bacteria</taxon>
        <taxon>Bacillati</taxon>
        <taxon>Bacillota</taxon>
        <taxon>Bacilli</taxon>
        <taxon>Bacillales</taxon>
        <taxon>Bacillales Family XII. Incertae Sedis</taxon>
        <taxon>Exiguobacterium</taxon>
    </lineage>
</organism>
<dbReference type="Proteomes" id="UP000001681">
    <property type="component" value="Chromosome"/>
</dbReference>
<evidence type="ECO:0000313" key="2">
    <source>
        <dbReference type="EMBL" id="ACB60602.1"/>
    </source>
</evidence>
<dbReference type="OrthoDB" id="72213at2"/>
<protein>
    <recommendedName>
        <fullName evidence="1">DUF3885 domain-containing protein</fullName>
    </recommendedName>
</protein>
<dbReference type="HOGENOM" id="CLU_077093_1_0_9"/>
<dbReference type="EMBL" id="CP001022">
    <property type="protein sequence ID" value="ACB60602.1"/>
    <property type="molecule type" value="Genomic_DNA"/>
</dbReference>
<name>B1YEA0_EXIS2</name>